<dbReference type="GO" id="GO:0004252">
    <property type="term" value="F:serine-type endopeptidase activity"/>
    <property type="evidence" value="ECO:0007669"/>
    <property type="project" value="UniProtKB-UniRule"/>
</dbReference>
<feature type="region of interest" description="Disordered" evidence="9">
    <location>
        <begin position="882"/>
        <end position="902"/>
    </location>
</feature>
<dbReference type="GO" id="GO:0006508">
    <property type="term" value="P:proteolysis"/>
    <property type="evidence" value="ECO:0007669"/>
    <property type="project" value="UniProtKB-KW"/>
</dbReference>
<evidence type="ECO:0000256" key="6">
    <source>
        <dbReference type="ARBA" id="ARBA00022825"/>
    </source>
</evidence>
<dbReference type="InterPro" id="IPR017853">
    <property type="entry name" value="GH"/>
</dbReference>
<dbReference type="EC" id="3.2.1.14" evidence="2"/>
<dbReference type="OrthoDB" id="73875at2759"/>
<evidence type="ECO:0000259" key="10">
    <source>
        <dbReference type="PROSITE" id="PS50941"/>
    </source>
</evidence>
<dbReference type="SMART" id="SM00636">
    <property type="entry name" value="Glyco_18"/>
    <property type="match status" value="1"/>
</dbReference>
<evidence type="ECO:0000256" key="7">
    <source>
        <dbReference type="PROSITE-ProRule" id="PRU00261"/>
    </source>
</evidence>
<dbReference type="SUPFAM" id="SSF57016">
    <property type="entry name" value="Plant lectins/antimicrobial peptides"/>
    <property type="match status" value="1"/>
</dbReference>
<evidence type="ECO:0000256" key="1">
    <source>
        <dbReference type="ARBA" id="ARBA00008682"/>
    </source>
</evidence>
<keyword evidence="5 8" id="KW-0378">Hydrolase</keyword>
<evidence type="ECO:0000256" key="3">
    <source>
        <dbReference type="ARBA" id="ARBA00022669"/>
    </source>
</evidence>
<dbReference type="InterPro" id="IPR050314">
    <property type="entry name" value="Glycosyl_Hydrlase_18"/>
</dbReference>
<dbReference type="CDD" id="cd00035">
    <property type="entry name" value="ChtBD1"/>
    <property type="match status" value="1"/>
</dbReference>
<dbReference type="InterPro" id="IPR000209">
    <property type="entry name" value="Peptidase_S8/S53_dom"/>
</dbReference>
<dbReference type="InterPro" id="IPR011583">
    <property type="entry name" value="Chitinase_II/V-like_cat"/>
</dbReference>
<keyword evidence="6 8" id="KW-0720">Serine protease</keyword>
<dbReference type="InterPro" id="IPR015500">
    <property type="entry name" value="Peptidase_S8_subtilisin-rel"/>
</dbReference>
<keyword evidence="3 7" id="KW-0147">Chitin-binding</keyword>
<accession>A0A2P5I3I4</accession>
<feature type="domain" description="GH18" evidence="11">
    <location>
        <begin position="68"/>
        <end position="403"/>
    </location>
</feature>
<comment type="caution">
    <text evidence="7">Lacks conserved residue(s) required for the propagation of feature annotation.</text>
</comment>
<comment type="similarity">
    <text evidence="8">Belongs to the peptidase S8 family.</text>
</comment>
<evidence type="ECO:0000256" key="5">
    <source>
        <dbReference type="ARBA" id="ARBA00022801"/>
    </source>
</evidence>
<keyword evidence="7" id="KW-1015">Disulfide bond</keyword>
<dbReference type="Proteomes" id="UP000094444">
    <property type="component" value="Unassembled WGS sequence"/>
</dbReference>
<gene>
    <name evidence="12" type="ORF">DHEL01_v204546</name>
</gene>
<dbReference type="Gene3D" id="3.20.20.80">
    <property type="entry name" value="Glycosidases"/>
    <property type="match status" value="1"/>
</dbReference>
<dbReference type="EMBL" id="MAVT02000304">
    <property type="protein sequence ID" value="POS77062.1"/>
    <property type="molecule type" value="Genomic_DNA"/>
</dbReference>
<dbReference type="InterPro" id="IPR036861">
    <property type="entry name" value="Endochitinase-like_sf"/>
</dbReference>
<dbReference type="InterPro" id="IPR018371">
    <property type="entry name" value="Chitin-binding_1_CS"/>
</dbReference>
<dbReference type="SUPFAM" id="SSF51445">
    <property type="entry name" value="(Trans)glycosidases"/>
    <property type="match status" value="1"/>
</dbReference>
<sequence>MCGEFSEDADMPCGMKLCCSATGWCGTTEPYCGNADPAHGTLPCQAGYGSCAITGPPSCAQGGGTTKGRKIGYYQSWNQRDRKCNKVAPKQLNTDGYTHLFFSFASIDPTTFRIAPAHPDDIQGMKDFTALSKDGKVQTWIAVGGFDFSNPGTATHTTCSVKEYMDEYGFQGIDLDWEYPGAPERGGKKLADTRNLSLLVKEMRAAYGTAYGISLTLAPDYWYLRWFDAKAMEPNVDFFGFMAYDLHGSWDQDVKTLGSKVRGQADIQEISKNTEPLWFDGLNPAKINFGLAMYGRGYTLSDPSCNSLLCSFSGPSKAGPCTNFDGVMSLVEIKQLIKQRGLEPKYLADSMMKQITWDDQWIGYDDEDTFAAKMAWADGLCFGGTMVWSIDFQEVGSGGPDGDSGFEGDPVYLAPAVYTGEPAQCTAPCVFVLPPTELSSPTTISIPPYTTSLEIGSGSTTTIVVTVPPLTTNSMEFYNVPVSTQQATGSFQPTPSFNFPPLVTTLTGPGDSVQTITLTIPPWPRVSSGGSGGTAGPGGQPEISTRPTSDRPPIPLPSAPVISKPPYNSVSTPPGQTTGATAAVWPSGTFTSVPTPVPEEGEDDEEGHTSSCKVWFFFVCIQWDDISIQGWKWPSFPPGIIGPGPPPHIEFPPGITLHGTLPPWPRITIGSDLKPTYPPKPADCEPQSASLCKTTSSFGTTVNAGVTRTTTTEVKSTCATVVGCKVEDVEATTTVPNSPACTRAPPKRDLHPDGAEGETLLEERWDDPNVWWMCGEMDGDDGIILPAGNTDADQQIIRNLLDQRDLWLLNNNIEGANGINNRVWGYKEVRAHGLDFTAFYYVRNLGTMAQFYFGSDMVPQIRKAYWWKTPDLGEGNWPFKRAENSKESRATNDTETPSHNIKKRAIPRIVHDDTYYLSQISIPPGVPWDADTANHIPSIGIGAYYADPTLGQGQTIYAIDHEIDETHTQIRDRTGGFERIPFILDGFGPAPGPGNIEHGTRCAFFAIGGTMGIAPAAKLVFAPEATPSGPGETFPGERDLESIIMVANHLEAHPENWGAASLYYSLSYPGASDYFLYCMSTLFKGMTERYGLPIAVSAGNDGENDEYVNSWPSRFNSGGDMIPGMITVGASKQDGTEASFTQDGWGVDVFAPGADLPLEGFLIGGTSYSAPQVAALIAYLRAIGLGDTDAAQMRRLIKFSYSRPLAFTNGFHDRDVNIIWNGQNQCDPPGLGARQEDGGACPLPGNGGNGLPSVPAVTYRPGPAGPLCTADCGELCSGYYCVPTPTGTPPDFTQVPGGGLPTLAPIVTTTSCGSGSATATSTQCAGNNGHSACVTRQVCTKTTTTSDPPASTPTRDPGMYCYRDHNENGQWKAFKDTDAQGKYKTTCESDLQLSTSGLGFIGSGDGMYFSLKWSDDQTGCKGKKAFTLKDNCYDAMTKIGMQCDAEGREKNENYGGLYRQNGDYGCVEFLIRRT</sequence>
<feature type="active site" description="Charge relay system" evidence="8">
    <location>
        <position position="998"/>
    </location>
</feature>
<feature type="compositionally biased region" description="Basic and acidic residues" evidence="9">
    <location>
        <begin position="882"/>
        <end position="892"/>
    </location>
</feature>
<feature type="region of interest" description="Disordered" evidence="9">
    <location>
        <begin position="521"/>
        <end position="607"/>
    </location>
</feature>
<reference evidence="12" key="1">
    <citation type="submission" date="2017-09" db="EMBL/GenBank/DDBJ databases">
        <title>Polyketide synthases of a Diaporthe helianthi virulent isolate.</title>
        <authorList>
            <person name="Baroncelli R."/>
        </authorList>
    </citation>
    <scope>NUCLEOTIDE SEQUENCE [LARGE SCALE GENOMIC DNA]</scope>
    <source>
        <strain evidence="12">7/96</strain>
    </source>
</reference>
<evidence type="ECO:0000256" key="8">
    <source>
        <dbReference type="PROSITE-ProRule" id="PRU01240"/>
    </source>
</evidence>
<feature type="compositionally biased region" description="Gly residues" evidence="9">
    <location>
        <begin position="529"/>
        <end position="539"/>
    </location>
</feature>
<evidence type="ECO:0000256" key="2">
    <source>
        <dbReference type="ARBA" id="ARBA00012729"/>
    </source>
</evidence>
<dbReference type="Gene3D" id="3.30.60.10">
    <property type="entry name" value="Endochitinase-like"/>
    <property type="match status" value="1"/>
</dbReference>
<keyword evidence="13" id="KW-1185">Reference proteome</keyword>
<dbReference type="InterPro" id="IPR029070">
    <property type="entry name" value="Chitinase_insertion_sf"/>
</dbReference>
<dbReference type="PROSITE" id="PS51910">
    <property type="entry name" value="GH18_2"/>
    <property type="match status" value="1"/>
</dbReference>
<keyword evidence="4 8" id="KW-0645">Protease</keyword>
<dbReference type="PROSITE" id="PS50941">
    <property type="entry name" value="CHIT_BIND_I_2"/>
    <property type="match status" value="1"/>
</dbReference>
<dbReference type="InParanoid" id="A0A2P5I3I4"/>
<dbReference type="Gene3D" id="3.10.50.10">
    <property type="match status" value="1"/>
</dbReference>
<dbReference type="PRINTS" id="PR00723">
    <property type="entry name" value="SUBTILISIN"/>
</dbReference>
<protein>
    <recommendedName>
        <fullName evidence="2">chitinase</fullName>
        <ecNumber evidence="2">3.2.1.14</ecNumber>
    </recommendedName>
</protein>
<dbReference type="SMART" id="SM00270">
    <property type="entry name" value="ChtBD1"/>
    <property type="match status" value="1"/>
</dbReference>
<feature type="domain" description="Chitin-binding type-1" evidence="10">
    <location>
        <begin position="1"/>
        <end position="53"/>
    </location>
</feature>
<organism evidence="12 13">
    <name type="scientific">Diaporthe helianthi</name>
    <dbReference type="NCBI Taxonomy" id="158607"/>
    <lineage>
        <taxon>Eukaryota</taxon>
        <taxon>Fungi</taxon>
        <taxon>Dikarya</taxon>
        <taxon>Ascomycota</taxon>
        <taxon>Pezizomycotina</taxon>
        <taxon>Sordariomycetes</taxon>
        <taxon>Sordariomycetidae</taxon>
        <taxon>Diaporthales</taxon>
        <taxon>Diaporthaceae</taxon>
        <taxon>Diaporthe</taxon>
    </lineage>
</organism>
<evidence type="ECO:0000313" key="12">
    <source>
        <dbReference type="EMBL" id="POS77062.1"/>
    </source>
</evidence>
<dbReference type="PROSITE" id="PS00138">
    <property type="entry name" value="SUBTILASE_SER"/>
    <property type="match status" value="1"/>
</dbReference>
<dbReference type="Pfam" id="PF00082">
    <property type="entry name" value="Peptidase_S8"/>
    <property type="match status" value="1"/>
</dbReference>
<evidence type="ECO:0000259" key="11">
    <source>
        <dbReference type="PROSITE" id="PS51910"/>
    </source>
</evidence>
<dbReference type="PANTHER" id="PTHR11177">
    <property type="entry name" value="CHITINASE"/>
    <property type="match status" value="1"/>
</dbReference>
<feature type="compositionally biased region" description="Low complexity" evidence="9">
    <location>
        <begin position="572"/>
        <end position="583"/>
    </location>
</feature>
<feature type="region of interest" description="Disordered" evidence="9">
    <location>
        <begin position="735"/>
        <end position="754"/>
    </location>
</feature>
<dbReference type="PROSITE" id="PS51892">
    <property type="entry name" value="SUBTILASE"/>
    <property type="match status" value="1"/>
</dbReference>
<dbReference type="STRING" id="158607.A0A2P5I3I4"/>
<dbReference type="InterPro" id="IPR036852">
    <property type="entry name" value="Peptidase_S8/S53_dom_sf"/>
</dbReference>
<comment type="caution">
    <text evidence="12">The sequence shown here is derived from an EMBL/GenBank/DDBJ whole genome shotgun (WGS) entry which is preliminary data.</text>
</comment>
<dbReference type="CDD" id="cd00306">
    <property type="entry name" value="Peptidases_S8_S53"/>
    <property type="match status" value="1"/>
</dbReference>
<dbReference type="GO" id="GO:0008061">
    <property type="term" value="F:chitin binding"/>
    <property type="evidence" value="ECO:0007669"/>
    <property type="project" value="UniProtKB-UniRule"/>
</dbReference>
<dbReference type="Pfam" id="PF00704">
    <property type="entry name" value="Glyco_hydro_18"/>
    <property type="match status" value="1"/>
</dbReference>
<proteinExistence type="inferred from homology"/>
<name>A0A2P5I3I4_DIAHE</name>
<evidence type="ECO:0000256" key="4">
    <source>
        <dbReference type="ARBA" id="ARBA00022670"/>
    </source>
</evidence>
<dbReference type="InterPro" id="IPR001223">
    <property type="entry name" value="Glyco_hydro18_cat"/>
</dbReference>
<dbReference type="SUPFAM" id="SSF54556">
    <property type="entry name" value="Chitinase insertion domain"/>
    <property type="match status" value="1"/>
</dbReference>
<dbReference type="SUPFAM" id="SSF52743">
    <property type="entry name" value="Subtilisin-like"/>
    <property type="match status" value="1"/>
</dbReference>
<evidence type="ECO:0000313" key="13">
    <source>
        <dbReference type="Proteomes" id="UP000094444"/>
    </source>
</evidence>
<feature type="active site" description="Charge relay system" evidence="8">
    <location>
        <position position="960"/>
    </location>
</feature>
<feature type="active site" description="Charge relay system" evidence="8">
    <location>
        <position position="1167"/>
    </location>
</feature>
<feature type="disulfide bond" evidence="7">
    <location>
        <begin position="18"/>
        <end position="32"/>
    </location>
</feature>
<comment type="similarity">
    <text evidence="1">Belongs to the glycosyl hydrolase 18 family. Chitinase class V subfamily.</text>
</comment>
<dbReference type="InterPro" id="IPR001002">
    <property type="entry name" value="Chitin-bd_1"/>
</dbReference>
<dbReference type="PROSITE" id="PS00026">
    <property type="entry name" value="CHIT_BIND_I_1"/>
    <property type="match status" value="1"/>
</dbReference>
<dbReference type="GO" id="GO:0005975">
    <property type="term" value="P:carbohydrate metabolic process"/>
    <property type="evidence" value="ECO:0007669"/>
    <property type="project" value="InterPro"/>
</dbReference>
<dbReference type="Gene3D" id="3.40.50.200">
    <property type="entry name" value="Peptidase S8/S53 domain"/>
    <property type="match status" value="1"/>
</dbReference>
<feature type="disulfide bond" evidence="7">
    <location>
        <begin position="13"/>
        <end position="25"/>
    </location>
</feature>
<dbReference type="InterPro" id="IPR023828">
    <property type="entry name" value="Peptidase_S8_Ser-AS"/>
</dbReference>
<dbReference type="PANTHER" id="PTHR11177:SF333">
    <property type="entry name" value="CHITINASE"/>
    <property type="match status" value="1"/>
</dbReference>
<evidence type="ECO:0000256" key="9">
    <source>
        <dbReference type="SAM" id="MobiDB-lite"/>
    </source>
</evidence>
<dbReference type="GO" id="GO:0008843">
    <property type="term" value="F:endochitinase activity"/>
    <property type="evidence" value="ECO:0007669"/>
    <property type="project" value="UniProtKB-EC"/>
</dbReference>